<accession>A0ABS2SSB3</accession>
<organism evidence="2 3">
    <name type="scientific">Shouchella xiaoxiensis</name>
    <dbReference type="NCBI Taxonomy" id="766895"/>
    <lineage>
        <taxon>Bacteria</taxon>
        <taxon>Bacillati</taxon>
        <taxon>Bacillota</taxon>
        <taxon>Bacilli</taxon>
        <taxon>Bacillales</taxon>
        <taxon>Bacillaceae</taxon>
        <taxon>Shouchella</taxon>
    </lineage>
</organism>
<sequence length="267" mass="30869">MKMVELFLGEGWDVLPAGGSTGEAYIARQGDYQLFIKRNSSPFLAVLSAEGIVPKLLWTKRLESGDVITAQRWIQGRELKAKEMKDTSTAKMLAHIHGSSELLDMFTRMGNEPLNPAIMVENMFMQVSLYAIDDTLITEGLSFLEKTMNRLENVQYVVCHGDMNHNNWMHDEQENLYLIDWDGATVADPALDLGLLLYSYIPEERWADWLSYYGVALTTSLRVRMHWYVVAYTISEMLWNQNRKKYEQVQEYRERLSYLLNSSSCPR</sequence>
<dbReference type="PANTHER" id="PTHR40086">
    <property type="entry name" value="PHOSPHOTRANSFERASE YTMP-RELATED"/>
    <property type="match status" value="1"/>
</dbReference>
<reference evidence="2" key="1">
    <citation type="submission" date="2021-01" db="EMBL/GenBank/DDBJ databases">
        <title>Genomic Encyclopedia of Type Strains, Phase IV (KMG-IV): sequencing the most valuable type-strain genomes for metagenomic binning, comparative biology and taxonomic classification.</title>
        <authorList>
            <person name="Goeker M."/>
        </authorList>
    </citation>
    <scope>NUCLEOTIDE SEQUENCE</scope>
    <source>
        <strain evidence="2">DSM 21943</strain>
    </source>
</reference>
<evidence type="ECO:0000313" key="2">
    <source>
        <dbReference type="EMBL" id="MBM7838408.1"/>
    </source>
</evidence>
<evidence type="ECO:0000313" key="3">
    <source>
        <dbReference type="Proteomes" id="UP001179280"/>
    </source>
</evidence>
<feature type="domain" description="Aminoglycoside phosphotransferase" evidence="1">
    <location>
        <begin position="43"/>
        <end position="222"/>
    </location>
</feature>
<name>A0ABS2SSB3_9BACI</name>
<dbReference type="InterPro" id="IPR011009">
    <property type="entry name" value="Kinase-like_dom_sf"/>
</dbReference>
<dbReference type="SUPFAM" id="SSF56112">
    <property type="entry name" value="Protein kinase-like (PK-like)"/>
    <property type="match status" value="1"/>
</dbReference>
<dbReference type="Pfam" id="PF01636">
    <property type="entry name" value="APH"/>
    <property type="match status" value="1"/>
</dbReference>
<dbReference type="Gene3D" id="3.90.1200.10">
    <property type="match status" value="1"/>
</dbReference>
<dbReference type="EMBL" id="JAFBCV010000004">
    <property type="protein sequence ID" value="MBM7838408.1"/>
    <property type="molecule type" value="Genomic_DNA"/>
</dbReference>
<gene>
    <name evidence="2" type="ORF">JOC54_001664</name>
</gene>
<protein>
    <submittedName>
        <fullName evidence="2">Thiamine kinase-like enzyme</fullName>
    </submittedName>
</protein>
<comment type="caution">
    <text evidence="2">The sequence shown here is derived from an EMBL/GenBank/DDBJ whole genome shotgun (WGS) entry which is preliminary data.</text>
</comment>
<dbReference type="InterPro" id="IPR002575">
    <property type="entry name" value="Aminoglycoside_PTrfase"/>
</dbReference>
<evidence type="ECO:0000259" key="1">
    <source>
        <dbReference type="Pfam" id="PF01636"/>
    </source>
</evidence>
<dbReference type="Proteomes" id="UP001179280">
    <property type="component" value="Unassembled WGS sequence"/>
</dbReference>
<dbReference type="InterPro" id="IPR052077">
    <property type="entry name" value="CcrZ_PhaseVar_Mediator"/>
</dbReference>
<keyword evidence="3" id="KW-1185">Reference proteome</keyword>
<proteinExistence type="predicted"/>
<dbReference type="PANTHER" id="PTHR40086:SF1">
    <property type="entry name" value="CELL CYCLE REGULATOR CCRZ"/>
    <property type="match status" value="1"/>
</dbReference>